<dbReference type="InterPro" id="IPR006379">
    <property type="entry name" value="HAD-SF_hydro_IIB"/>
</dbReference>
<dbReference type="EMBL" id="BAAANO010000004">
    <property type="protein sequence ID" value="GAA1999648.1"/>
    <property type="molecule type" value="Genomic_DNA"/>
</dbReference>
<sequence>MTERVRETVRAVSAAGHHVTISTGRALAGALEVANRLGLVTGYVIASNGAVIARLDPELERGWELFHTVTFDPKPALERMHEALPTAIFLVEDPDLVRWATGEFPDGELNEDSELNIVPFHELLEKDAVRIVLRELTGTTEEFEKAVHASGLHGVTYNVGWSNWLDISPEGVSKASGLEIVAERLGVPAERTVAAGDGTNDHEMLDWAHHAIVMGQAKEETKAFATVIAPPVSEDGLAIALEEYFTLS</sequence>
<dbReference type="SUPFAM" id="SSF56784">
    <property type="entry name" value="HAD-like"/>
    <property type="match status" value="1"/>
</dbReference>
<dbReference type="Gene3D" id="3.40.50.1000">
    <property type="entry name" value="HAD superfamily/HAD-like"/>
    <property type="match status" value="1"/>
</dbReference>
<dbReference type="GO" id="GO:0016787">
    <property type="term" value="F:hydrolase activity"/>
    <property type="evidence" value="ECO:0007669"/>
    <property type="project" value="UniProtKB-KW"/>
</dbReference>
<evidence type="ECO:0000313" key="2">
    <source>
        <dbReference type="Proteomes" id="UP001500755"/>
    </source>
</evidence>
<name>A0ABN2T626_9MICO</name>
<dbReference type="Gene3D" id="3.30.1240.10">
    <property type="match status" value="1"/>
</dbReference>
<accession>A0ABN2T626</accession>
<keyword evidence="1" id="KW-0378">Hydrolase</keyword>
<evidence type="ECO:0000313" key="1">
    <source>
        <dbReference type="EMBL" id="GAA1999648.1"/>
    </source>
</evidence>
<protein>
    <submittedName>
        <fullName evidence="1">Cof-type HAD-IIB family hydrolase</fullName>
    </submittedName>
</protein>
<dbReference type="Pfam" id="PF08282">
    <property type="entry name" value="Hydrolase_3"/>
    <property type="match status" value="1"/>
</dbReference>
<dbReference type="InterPro" id="IPR023214">
    <property type="entry name" value="HAD_sf"/>
</dbReference>
<keyword evidence="2" id="KW-1185">Reference proteome</keyword>
<reference evidence="1 2" key="1">
    <citation type="journal article" date="2019" name="Int. J. Syst. Evol. Microbiol.">
        <title>The Global Catalogue of Microorganisms (GCM) 10K type strain sequencing project: providing services to taxonomists for standard genome sequencing and annotation.</title>
        <authorList>
            <consortium name="The Broad Institute Genomics Platform"/>
            <consortium name="The Broad Institute Genome Sequencing Center for Infectious Disease"/>
            <person name="Wu L."/>
            <person name="Ma J."/>
        </authorList>
    </citation>
    <scope>NUCLEOTIDE SEQUENCE [LARGE SCALE GENOMIC DNA]</scope>
    <source>
        <strain evidence="1 2">JCM 14546</strain>
    </source>
</reference>
<dbReference type="InterPro" id="IPR036412">
    <property type="entry name" value="HAD-like_sf"/>
</dbReference>
<dbReference type="PANTHER" id="PTHR10000">
    <property type="entry name" value="PHOSPHOSERINE PHOSPHATASE"/>
    <property type="match status" value="1"/>
</dbReference>
<organism evidence="1 2">
    <name type="scientific">Brevibacterium samyangense</name>
    <dbReference type="NCBI Taxonomy" id="366888"/>
    <lineage>
        <taxon>Bacteria</taxon>
        <taxon>Bacillati</taxon>
        <taxon>Actinomycetota</taxon>
        <taxon>Actinomycetes</taxon>
        <taxon>Micrococcales</taxon>
        <taxon>Brevibacteriaceae</taxon>
        <taxon>Brevibacterium</taxon>
    </lineage>
</organism>
<proteinExistence type="predicted"/>
<dbReference type="PANTHER" id="PTHR10000:SF8">
    <property type="entry name" value="HAD SUPERFAMILY HYDROLASE-LIKE, TYPE 3"/>
    <property type="match status" value="1"/>
</dbReference>
<dbReference type="NCBIfam" id="TIGR01484">
    <property type="entry name" value="HAD-SF-IIB"/>
    <property type="match status" value="1"/>
</dbReference>
<gene>
    <name evidence="1" type="ORF">GCM10009755_04090</name>
</gene>
<comment type="caution">
    <text evidence="1">The sequence shown here is derived from an EMBL/GenBank/DDBJ whole genome shotgun (WGS) entry which is preliminary data.</text>
</comment>
<dbReference type="Proteomes" id="UP001500755">
    <property type="component" value="Unassembled WGS sequence"/>
</dbReference>